<keyword evidence="2" id="KW-1185">Reference proteome</keyword>
<gene>
    <name evidence="1" type="ORF">AXF42_Ash006260</name>
</gene>
<evidence type="ECO:0000313" key="2">
    <source>
        <dbReference type="Proteomes" id="UP000236161"/>
    </source>
</evidence>
<dbReference type="PANTHER" id="PTHR13593:SF113">
    <property type="entry name" value="SI:DKEY-266F7.9"/>
    <property type="match status" value="1"/>
</dbReference>
<dbReference type="PROSITE" id="PS50007">
    <property type="entry name" value="PIPLC_X_DOMAIN"/>
    <property type="match status" value="1"/>
</dbReference>
<reference evidence="1 2" key="1">
    <citation type="journal article" date="2017" name="Nature">
        <title>The Apostasia genome and the evolution of orchids.</title>
        <authorList>
            <person name="Zhang G.Q."/>
            <person name="Liu K.W."/>
            <person name="Li Z."/>
            <person name="Lohaus R."/>
            <person name="Hsiao Y.Y."/>
            <person name="Niu S.C."/>
            <person name="Wang J.Y."/>
            <person name="Lin Y.C."/>
            <person name="Xu Q."/>
            <person name="Chen L.J."/>
            <person name="Yoshida K."/>
            <person name="Fujiwara S."/>
            <person name="Wang Z.W."/>
            <person name="Zhang Y.Q."/>
            <person name="Mitsuda N."/>
            <person name="Wang M."/>
            <person name="Liu G.H."/>
            <person name="Pecoraro L."/>
            <person name="Huang H.X."/>
            <person name="Xiao X.J."/>
            <person name="Lin M."/>
            <person name="Wu X.Y."/>
            <person name="Wu W.L."/>
            <person name="Chen Y.Y."/>
            <person name="Chang S.B."/>
            <person name="Sakamoto S."/>
            <person name="Ohme-Takagi M."/>
            <person name="Yagi M."/>
            <person name="Zeng S.J."/>
            <person name="Shen C.Y."/>
            <person name="Yeh C.M."/>
            <person name="Luo Y.B."/>
            <person name="Tsai W.C."/>
            <person name="Van de Peer Y."/>
            <person name="Liu Z.J."/>
        </authorList>
    </citation>
    <scope>NUCLEOTIDE SEQUENCE [LARGE SCALE GENOMIC DNA]</scope>
    <source>
        <strain evidence="2">cv. Shenzhen</strain>
        <tissue evidence="1">Stem</tissue>
    </source>
</reference>
<proteinExistence type="predicted"/>
<dbReference type="EMBL" id="KZ451935">
    <property type="protein sequence ID" value="PKA60627.1"/>
    <property type="molecule type" value="Genomic_DNA"/>
</dbReference>
<dbReference type="InterPro" id="IPR051057">
    <property type="entry name" value="PI-PLC_domain"/>
</dbReference>
<dbReference type="PANTHER" id="PTHR13593">
    <property type="match status" value="1"/>
</dbReference>
<sequence length="319" mass="35577">MGGLLSRLDERRKAVNAEKKVLADLLASSGDQFPGSDYHPPDRNKWISGVGPPEKLRLFQIVFPGTHDSATDRIGIPFVSRPFAQCQTCSVFRQLSAGARALDLRVQEDRRICHGVLKSYPVDHALADVKRFLAGSPSELIVLEIRTEFGHADPPDFGSFLVDQLGDLLIHHDDAVFGRTVAELLPRQVICVWKPQKSPEPPAGGPLWSARYLRDNWIDTDLPNTKFESNMKHLGEQPAAAGRKYFYRVENTVTPQADNPVVCVRPVARRIQPYARLFISQAFARGIADRLQIFSTDFVDEDFVDACAGLTLARFEGRA</sequence>
<dbReference type="GO" id="GO:0006629">
    <property type="term" value="P:lipid metabolic process"/>
    <property type="evidence" value="ECO:0007669"/>
    <property type="project" value="InterPro"/>
</dbReference>
<evidence type="ECO:0008006" key="3">
    <source>
        <dbReference type="Google" id="ProtNLM"/>
    </source>
</evidence>
<dbReference type="AlphaFoldDB" id="A0A2I0AYJ2"/>
<dbReference type="InterPro" id="IPR017946">
    <property type="entry name" value="PLC-like_Pdiesterase_TIM-brl"/>
</dbReference>
<name>A0A2I0AYJ2_9ASPA</name>
<dbReference type="GO" id="GO:0008081">
    <property type="term" value="F:phosphoric diester hydrolase activity"/>
    <property type="evidence" value="ECO:0007669"/>
    <property type="project" value="InterPro"/>
</dbReference>
<dbReference type="OrthoDB" id="1046782at2759"/>
<organism evidence="1 2">
    <name type="scientific">Apostasia shenzhenica</name>
    <dbReference type="NCBI Taxonomy" id="1088818"/>
    <lineage>
        <taxon>Eukaryota</taxon>
        <taxon>Viridiplantae</taxon>
        <taxon>Streptophyta</taxon>
        <taxon>Embryophyta</taxon>
        <taxon>Tracheophyta</taxon>
        <taxon>Spermatophyta</taxon>
        <taxon>Magnoliopsida</taxon>
        <taxon>Liliopsida</taxon>
        <taxon>Asparagales</taxon>
        <taxon>Orchidaceae</taxon>
        <taxon>Apostasioideae</taxon>
        <taxon>Apostasia</taxon>
    </lineage>
</organism>
<accession>A0A2I0AYJ2</accession>
<evidence type="ECO:0000313" key="1">
    <source>
        <dbReference type="EMBL" id="PKA60627.1"/>
    </source>
</evidence>
<dbReference type="STRING" id="1088818.A0A2I0AYJ2"/>
<dbReference type="SUPFAM" id="SSF51695">
    <property type="entry name" value="PLC-like phosphodiesterases"/>
    <property type="match status" value="1"/>
</dbReference>
<dbReference type="Proteomes" id="UP000236161">
    <property type="component" value="Unassembled WGS sequence"/>
</dbReference>
<protein>
    <recommendedName>
        <fullName evidence="3">Phosphatidylinositol-specific phospholipase C X domain-containing protein</fullName>
    </recommendedName>
</protein>
<dbReference type="Gene3D" id="3.20.20.190">
    <property type="entry name" value="Phosphatidylinositol (PI) phosphodiesterase"/>
    <property type="match status" value="1"/>
</dbReference>